<evidence type="ECO:0000256" key="1">
    <source>
        <dbReference type="ARBA" id="ARBA00007812"/>
    </source>
</evidence>
<dbReference type="GO" id="GO:0009097">
    <property type="term" value="P:isoleucine biosynthetic process"/>
    <property type="evidence" value="ECO:0007669"/>
    <property type="project" value="TreeGrafter"/>
</dbReference>
<dbReference type="EMBL" id="LAZR01056333">
    <property type="protein sequence ID" value="KKK74403.1"/>
    <property type="molecule type" value="Genomic_DNA"/>
</dbReference>
<dbReference type="GO" id="GO:0030976">
    <property type="term" value="F:thiamine pyrophosphate binding"/>
    <property type="evidence" value="ECO:0007669"/>
    <property type="project" value="InterPro"/>
</dbReference>
<dbReference type="InterPro" id="IPR045229">
    <property type="entry name" value="TPP_enz"/>
</dbReference>
<dbReference type="AlphaFoldDB" id="A0A0F8XZG6"/>
<dbReference type="Pfam" id="PF02776">
    <property type="entry name" value="TPP_enzyme_N"/>
    <property type="match status" value="1"/>
</dbReference>
<dbReference type="InterPro" id="IPR029061">
    <property type="entry name" value="THDP-binding"/>
</dbReference>
<feature type="domain" description="Thiamine pyrophosphate enzyme N-terminal TPP-binding" evidence="3">
    <location>
        <begin position="8"/>
        <end position="112"/>
    </location>
</feature>
<dbReference type="CDD" id="cd07035">
    <property type="entry name" value="TPP_PYR_POX_like"/>
    <property type="match status" value="1"/>
</dbReference>
<dbReference type="InterPro" id="IPR012001">
    <property type="entry name" value="Thiamin_PyroP_enz_TPP-bd_dom"/>
</dbReference>
<evidence type="ECO:0000259" key="2">
    <source>
        <dbReference type="Pfam" id="PF00205"/>
    </source>
</evidence>
<dbReference type="PANTHER" id="PTHR18968">
    <property type="entry name" value="THIAMINE PYROPHOSPHATE ENZYMES"/>
    <property type="match status" value="1"/>
</dbReference>
<feature type="non-terminal residue" evidence="4">
    <location>
        <position position="368"/>
    </location>
</feature>
<dbReference type="FunFam" id="3.40.50.970:FF:000007">
    <property type="entry name" value="Acetolactate synthase"/>
    <property type="match status" value="1"/>
</dbReference>
<name>A0A0F8XZG6_9ZZZZ</name>
<proteinExistence type="inferred from homology"/>
<organism evidence="4">
    <name type="scientific">marine sediment metagenome</name>
    <dbReference type="NCBI Taxonomy" id="412755"/>
    <lineage>
        <taxon>unclassified sequences</taxon>
        <taxon>metagenomes</taxon>
        <taxon>ecological metagenomes</taxon>
    </lineage>
</organism>
<dbReference type="GO" id="GO:0050660">
    <property type="term" value="F:flavin adenine dinucleotide binding"/>
    <property type="evidence" value="ECO:0007669"/>
    <property type="project" value="TreeGrafter"/>
</dbReference>
<dbReference type="GO" id="GO:0005948">
    <property type="term" value="C:acetolactate synthase complex"/>
    <property type="evidence" value="ECO:0007669"/>
    <property type="project" value="TreeGrafter"/>
</dbReference>
<dbReference type="Pfam" id="PF00205">
    <property type="entry name" value="TPP_enzyme_M"/>
    <property type="match status" value="1"/>
</dbReference>
<protein>
    <recommendedName>
        <fullName evidence="5">Thiamine pyrophosphate enzyme N-terminal TPP-binding domain-containing protein</fullName>
    </recommendedName>
</protein>
<accession>A0A0F8XZG6</accession>
<dbReference type="InterPro" id="IPR012000">
    <property type="entry name" value="Thiamin_PyroP_enz_cen_dom"/>
</dbReference>
<dbReference type="Gene3D" id="3.40.50.1220">
    <property type="entry name" value="TPP-binding domain"/>
    <property type="match status" value="1"/>
</dbReference>
<gene>
    <name evidence="4" type="ORF">LCGC14_2884130</name>
</gene>
<dbReference type="PANTHER" id="PTHR18968:SF142">
    <property type="entry name" value="ACETOLACTATE SYNTHASE"/>
    <property type="match status" value="1"/>
</dbReference>
<feature type="domain" description="Thiamine pyrophosphate enzyme central" evidence="2">
    <location>
        <begin position="207"/>
        <end position="344"/>
    </location>
</feature>
<dbReference type="GO" id="GO:0003984">
    <property type="term" value="F:acetolactate synthase activity"/>
    <property type="evidence" value="ECO:0007669"/>
    <property type="project" value="TreeGrafter"/>
</dbReference>
<dbReference type="InterPro" id="IPR029035">
    <property type="entry name" value="DHS-like_NAD/FAD-binding_dom"/>
</dbReference>
<comment type="caution">
    <text evidence="4">The sequence shown here is derived from an EMBL/GenBank/DDBJ whole genome shotgun (WGS) entry which is preliminary data.</text>
</comment>
<dbReference type="SUPFAM" id="SSF52518">
    <property type="entry name" value="Thiamin diphosphate-binding fold (THDP-binding)"/>
    <property type="match status" value="1"/>
</dbReference>
<reference evidence="4" key="1">
    <citation type="journal article" date="2015" name="Nature">
        <title>Complex archaea that bridge the gap between prokaryotes and eukaryotes.</title>
        <authorList>
            <person name="Spang A."/>
            <person name="Saw J.H."/>
            <person name="Jorgensen S.L."/>
            <person name="Zaremba-Niedzwiedzka K."/>
            <person name="Martijn J."/>
            <person name="Lind A.E."/>
            <person name="van Eijk R."/>
            <person name="Schleper C."/>
            <person name="Guy L."/>
            <person name="Ettema T.J."/>
        </authorList>
    </citation>
    <scope>NUCLEOTIDE SEQUENCE</scope>
</reference>
<dbReference type="GO" id="GO:0000287">
    <property type="term" value="F:magnesium ion binding"/>
    <property type="evidence" value="ECO:0007669"/>
    <property type="project" value="InterPro"/>
</dbReference>
<dbReference type="SUPFAM" id="SSF52467">
    <property type="entry name" value="DHS-like NAD/FAD-binding domain"/>
    <property type="match status" value="1"/>
</dbReference>
<evidence type="ECO:0000259" key="3">
    <source>
        <dbReference type="Pfam" id="PF02776"/>
    </source>
</evidence>
<evidence type="ECO:0008006" key="5">
    <source>
        <dbReference type="Google" id="ProtNLM"/>
    </source>
</evidence>
<sequence>MKEATKIKVSDYVVKFLEKNGVKHIFMLAGGGCMHLTDSVGRSNKIKYICNHHEQASAMAAEAYSKFKNNLGVVLVTSGPGGTNAITGLLGAFQDSVPCIFISGQSKRNQTVYNSNLRLRQFGVQEVNIIPIVDSITKYAVMMNDPQEIKYQLEKAAYLAKSGRPGPVWIDIPLDIQNTFVDENTLIGFDATKYALNYKTTPQDKEITEVIDFLKKAQRPVIIAGHGIRLADACSELASFVEKYNLPVVTPIMGIDVINSDHHNYVGRVGTKGTRAGNFAMQNADLILSIGSRLSVSVVGHEYEMFARDAKIIVVDIDSEEHNKKTIKIWKFINADAKIFLQTLMKCLKNNKFVSHSVWLEKCNEWKR</sequence>
<dbReference type="GO" id="GO:0009099">
    <property type="term" value="P:L-valine biosynthetic process"/>
    <property type="evidence" value="ECO:0007669"/>
    <property type="project" value="TreeGrafter"/>
</dbReference>
<dbReference type="Gene3D" id="3.40.50.970">
    <property type="match status" value="1"/>
</dbReference>
<comment type="similarity">
    <text evidence="1">Belongs to the TPP enzyme family.</text>
</comment>
<evidence type="ECO:0000313" key="4">
    <source>
        <dbReference type="EMBL" id="KKK74403.1"/>
    </source>
</evidence>